<dbReference type="InterPro" id="IPR011065">
    <property type="entry name" value="Kunitz_inhibitor_STI-like_sf"/>
</dbReference>
<protein>
    <submittedName>
        <fullName evidence="1">Predicted protein</fullName>
    </submittedName>
</protein>
<dbReference type="InterPro" id="IPR002160">
    <property type="entry name" value="Prot_inh_Kunz-lg"/>
</dbReference>
<name>D7KR91_ARALL</name>
<dbReference type="SUPFAM" id="SSF50386">
    <property type="entry name" value="STI-like"/>
    <property type="match status" value="1"/>
</dbReference>
<dbReference type="Gramene" id="scaffold_202262.1">
    <property type="protein sequence ID" value="scaffold_202262.1"/>
    <property type="gene ID" value="scaffold_202262.1"/>
</dbReference>
<sequence length="59" mass="6786">MAGPKPEVYEEDGFFQIQKSDYHHHYKFSFCPGFAGSRKLSWPSYGCTNVGIHQDRFGV</sequence>
<keyword evidence="2" id="KW-1185">Reference proteome</keyword>
<dbReference type="AlphaFoldDB" id="D7KR91"/>
<evidence type="ECO:0000313" key="1">
    <source>
        <dbReference type="EMBL" id="EFH65178.1"/>
    </source>
</evidence>
<dbReference type="Pfam" id="PF00197">
    <property type="entry name" value="Kunitz_legume"/>
    <property type="match status" value="1"/>
</dbReference>
<accession>D7KR91</accession>
<proteinExistence type="predicted"/>
<dbReference type="Gene3D" id="2.80.10.50">
    <property type="match status" value="1"/>
</dbReference>
<organism evidence="2">
    <name type="scientific">Arabidopsis lyrata subsp. lyrata</name>
    <name type="common">Lyre-leaved rock-cress</name>
    <dbReference type="NCBI Taxonomy" id="81972"/>
    <lineage>
        <taxon>Eukaryota</taxon>
        <taxon>Viridiplantae</taxon>
        <taxon>Streptophyta</taxon>
        <taxon>Embryophyta</taxon>
        <taxon>Tracheophyta</taxon>
        <taxon>Spermatophyta</taxon>
        <taxon>Magnoliopsida</taxon>
        <taxon>eudicotyledons</taxon>
        <taxon>Gunneridae</taxon>
        <taxon>Pentapetalae</taxon>
        <taxon>rosids</taxon>
        <taxon>malvids</taxon>
        <taxon>Brassicales</taxon>
        <taxon>Brassicaceae</taxon>
        <taxon>Camelineae</taxon>
        <taxon>Arabidopsis</taxon>
    </lineage>
</organism>
<dbReference type="EMBL" id="GL348714">
    <property type="protein sequence ID" value="EFH65178.1"/>
    <property type="molecule type" value="Genomic_DNA"/>
</dbReference>
<evidence type="ECO:0000313" key="2">
    <source>
        <dbReference type="Proteomes" id="UP000008694"/>
    </source>
</evidence>
<dbReference type="Proteomes" id="UP000008694">
    <property type="component" value="Unassembled WGS sequence"/>
</dbReference>
<gene>
    <name evidence="1" type="ORF">ARALYDRAFT_895188</name>
</gene>
<reference evidence="2" key="1">
    <citation type="journal article" date="2011" name="Nat. Genet.">
        <title>The Arabidopsis lyrata genome sequence and the basis of rapid genome size change.</title>
        <authorList>
            <person name="Hu T.T."/>
            <person name="Pattyn P."/>
            <person name="Bakker E.G."/>
            <person name="Cao J."/>
            <person name="Cheng J.-F."/>
            <person name="Clark R.M."/>
            <person name="Fahlgren N."/>
            <person name="Fawcett J.A."/>
            <person name="Grimwood J."/>
            <person name="Gundlach H."/>
            <person name="Haberer G."/>
            <person name="Hollister J.D."/>
            <person name="Ossowski S."/>
            <person name="Ottilar R.P."/>
            <person name="Salamov A.A."/>
            <person name="Schneeberger K."/>
            <person name="Spannagl M."/>
            <person name="Wang X."/>
            <person name="Yang L."/>
            <person name="Nasrallah M.E."/>
            <person name="Bergelson J."/>
            <person name="Carrington J.C."/>
            <person name="Gaut B.S."/>
            <person name="Schmutz J."/>
            <person name="Mayer K.F.X."/>
            <person name="Van de Peer Y."/>
            <person name="Grigoriev I.V."/>
            <person name="Nordborg M."/>
            <person name="Weigel D."/>
            <person name="Guo Y.-L."/>
        </authorList>
    </citation>
    <scope>NUCLEOTIDE SEQUENCE [LARGE SCALE GENOMIC DNA]</scope>
    <source>
        <strain evidence="2">cv. MN47</strain>
    </source>
</reference>
<dbReference type="GO" id="GO:0004866">
    <property type="term" value="F:endopeptidase inhibitor activity"/>
    <property type="evidence" value="ECO:0007669"/>
    <property type="project" value="InterPro"/>
</dbReference>
<dbReference type="HOGENOM" id="CLU_2963960_0_0_1"/>